<proteinExistence type="predicted"/>
<dbReference type="AlphaFoldDB" id="A0A2R6PE97"/>
<dbReference type="OrthoDB" id="4348522at2759"/>
<protein>
    <recommendedName>
        <fullName evidence="2">RING-type E3 ubiquitin transferase</fullName>
        <ecNumber evidence="2">2.3.2.27</ecNumber>
    </recommendedName>
</protein>
<keyword evidence="3" id="KW-0479">Metal-binding</keyword>
<dbReference type="PANTHER" id="PTHR15710:SF229">
    <property type="entry name" value="E3 UBIQUITIN-PROTEIN LIGASE RNF181-LIKE"/>
    <property type="match status" value="1"/>
</dbReference>
<name>A0A2R6PE97_ACTCC</name>
<dbReference type="PROSITE" id="PS50089">
    <property type="entry name" value="ZF_RING_2"/>
    <property type="match status" value="1"/>
</dbReference>
<dbReference type="GO" id="GO:0061630">
    <property type="term" value="F:ubiquitin protein ligase activity"/>
    <property type="evidence" value="ECO:0007669"/>
    <property type="project" value="UniProtKB-EC"/>
</dbReference>
<dbReference type="SMART" id="SM00184">
    <property type="entry name" value="RING"/>
    <property type="match status" value="1"/>
</dbReference>
<dbReference type="STRING" id="1590841.A0A2R6PE97"/>
<dbReference type="EC" id="2.3.2.27" evidence="2"/>
<dbReference type="PANTHER" id="PTHR15710">
    <property type="entry name" value="E3 UBIQUITIN-PROTEIN LIGASE PRAJA"/>
    <property type="match status" value="1"/>
</dbReference>
<dbReference type="InterPro" id="IPR001841">
    <property type="entry name" value="Znf_RING"/>
</dbReference>
<reference evidence="8 9" key="1">
    <citation type="submission" date="2017-07" db="EMBL/GenBank/DDBJ databases">
        <title>An improved, manually edited Actinidia chinensis var. chinensis (kiwifruit) genome highlights the challenges associated with draft genomes and gene prediction in plants.</title>
        <authorList>
            <person name="Pilkington S."/>
            <person name="Crowhurst R."/>
            <person name="Hilario E."/>
            <person name="Nardozza S."/>
            <person name="Fraser L."/>
            <person name="Peng Y."/>
            <person name="Gunaseelan K."/>
            <person name="Simpson R."/>
            <person name="Tahir J."/>
            <person name="Deroles S."/>
            <person name="Templeton K."/>
            <person name="Luo Z."/>
            <person name="Davy M."/>
            <person name="Cheng C."/>
            <person name="Mcneilage M."/>
            <person name="Scaglione D."/>
            <person name="Liu Y."/>
            <person name="Zhang Q."/>
            <person name="Datson P."/>
            <person name="De Silva N."/>
            <person name="Gardiner S."/>
            <person name="Bassett H."/>
            <person name="Chagne D."/>
            <person name="Mccallum J."/>
            <person name="Dzierzon H."/>
            <person name="Deng C."/>
            <person name="Wang Y.-Y."/>
            <person name="Barron N."/>
            <person name="Manako K."/>
            <person name="Bowen J."/>
            <person name="Foster T."/>
            <person name="Erridge Z."/>
            <person name="Tiffin H."/>
            <person name="Waite C."/>
            <person name="Davies K."/>
            <person name="Grierson E."/>
            <person name="Laing W."/>
            <person name="Kirk R."/>
            <person name="Chen X."/>
            <person name="Wood M."/>
            <person name="Montefiori M."/>
            <person name="Brummell D."/>
            <person name="Schwinn K."/>
            <person name="Catanach A."/>
            <person name="Fullerton C."/>
            <person name="Li D."/>
            <person name="Meiyalaghan S."/>
            <person name="Nieuwenhuizen N."/>
            <person name="Read N."/>
            <person name="Prakash R."/>
            <person name="Hunter D."/>
            <person name="Zhang H."/>
            <person name="Mckenzie M."/>
            <person name="Knabel M."/>
            <person name="Harris A."/>
            <person name="Allan A."/>
            <person name="Chen A."/>
            <person name="Janssen B."/>
            <person name="Plunkett B."/>
            <person name="Dwamena C."/>
            <person name="Voogd C."/>
            <person name="Leif D."/>
            <person name="Lafferty D."/>
            <person name="Souleyre E."/>
            <person name="Varkonyi-Gasic E."/>
            <person name="Gambi F."/>
            <person name="Hanley J."/>
            <person name="Yao J.-L."/>
            <person name="Cheung J."/>
            <person name="David K."/>
            <person name="Warren B."/>
            <person name="Marsh K."/>
            <person name="Snowden K."/>
            <person name="Lin-Wang K."/>
            <person name="Brian L."/>
            <person name="Martinez-Sanchez M."/>
            <person name="Wang M."/>
            <person name="Ileperuma N."/>
            <person name="Macnee N."/>
            <person name="Campin R."/>
            <person name="Mcatee P."/>
            <person name="Drummond R."/>
            <person name="Espley R."/>
            <person name="Ireland H."/>
            <person name="Wu R."/>
            <person name="Atkinson R."/>
            <person name="Karunairetnam S."/>
            <person name="Bulley S."/>
            <person name="Chunkath S."/>
            <person name="Hanley Z."/>
            <person name="Storey R."/>
            <person name="Thrimawithana A."/>
            <person name="Thomson S."/>
            <person name="David C."/>
            <person name="Testolin R."/>
        </authorList>
    </citation>
    <scope>NUCLEOTIDE SEQUENCE [LARGE SCALE GENOMIC DNA]</scope>
    <source>
        <strain evidence="9">cv. Red5</strain>
        <tissue evidence="8">Young leaf</tissue>
    </source>
</reference>
<evidence type="ECO:0000313" key="8">
    <source>
        <dbReference type="EMBL" id="PSR89639.1"/>
    </source>
</evidence>
<comment type="caution">
    <text evidence="8">The sequence shown here is derived from an EMBL/GenBank/DDBJ whole genome shotgun (WGS) entry which is preliminary data.</text>
</comment>
<evidence type="ECO:0000256" key="6">
    <source>
        <dbReference type="PROSITE-ProRule" id="PRU00175"/>
    </source>
</evidence>
<dbReference type="GO" id="GO:0005737">
    <property type="term" value="C:cytoplasm"/>
    <property type="evidence" value="ECO:0007669"/>
    <property type="project" value="TreeGrafter"/>
</dbReference>
<reference evidence="9" key="2">
    <citation type="journal article" date="2018" name="BMC Genomics">
        <title>A manually annotated Actinidia chinensis var. chinensis (kiwifruit) genome highlights the challenges associated with draft genomes and gene prediction in plants.</title>
        <authorList>
            <person name="Pilkington S.M."/>
            <person name="Crowhurst R."/>
            <person name="Hilario E."/>
            <person name="Nardozza S."/>
            <person name="Fraser L."/>
            <person name="Peng Y."/>
            <person name="Gunaseelan K."/>
            <person name="Simpson R."/>
            <person name="Tahir J."/>
            <person name="Deroles S.C."/>
            <person name="Templeton K."/>
            <person name="Luo Z."/>
            <person name="Davy M."/>
            <person name="Cheng C."/>
            <person name="McNeilage M."/>
            <person name="Scaglione D."/>
            <person name="Liu Y."/>
            <person name="Zhang Q."/>
            <person name="Datson P."/>
            <person name="De Silva N."/>
            <person name="Gardiner S.E."/>
            <person name="Bassett H."/>
            <person name="Chagne D."/>
            <person name="McCallum J."/>
            <person name="Dzierzon H."/>
            <person name="Deng C."/>
            <person name="Wang Y.Y."/>
            <person name="Barron L."/>
            <person name="Manako K."/>
            <person name="Bowen J."/>
            <person name="Foster T.M."/>
            <person name="Erridge Z.A."/>
            <person name="Tiffin H."/>
            <person name="Waite C.N."/>
            <person name="Davies K.M."/>
            <person name="Grierson E.P."/>
            <person name="Laing W.A."/>
            <person name="Kirk R."/>
            <person name="Chen X."/>
            <person name="Wood M."/>
            <person name="Montefiori M."/>
            <person name="Brummell D.A."/>
            <person name="Schwinn K.E."/>
            <person name="Catanach A."/>
            <person name="Fullerton C."/>
            <person name="Li D."/>
            <person name="Meiyalaghan S."/>
            <person name="Nieuwenhuizen N."/>
            <person name="Read N."/>
            <person name="Prakash R."/>
            <person name="Hunter D."/>
            <person name="Zhang H."/>
            <person name="McKenzie M."/>
            <person name="Knabel M."/>
            <person name="Harris A."/>
            <person name="Allan A.C."/>
            <person name="Gleave A."/>
            <person name="Chen A."/>
            <person name="Janssen B.J."/>
            <person name="Plunkett B."/>
            <person name="Ampomah-Dwamena C."/>
            <person name="Voogd C."/>
            <person name="Leif D."/>
            <person name="Lafferty D."/>
            <person name="Souleyre E.J.F."/>
            <person name="Varkonyi-Gasic E."/>
            <person name="Gambi F."/>
            <person name="Hanley J."/>
            <person name="Yao J.L."/>
            <person name="Cheung J."/>
            <person name="David K.M."/>
            <person name="Warren B."/>
            <person name="Marsh K."/>
            <person name="Snowden K.C."/>
            <person name="Lin-Wang K."/>
            <person name="Brian L."/>
            <person name="Martinez-Sanchez M."/>
            <person name="Wang M."/>
            <person name="Ileperuma N."/>
            <person name="Macnee N."/>
            <person name="Campin R."/>
            <person name="McAtee P."/>
            <person name="Drummond R.S.M."/>
            <person name="Espley R.V."/>
            <person name="Ireland H.S."/>
            <person name="Wu R."/>
            <person name="Atkinson R.G."/>
            <person name="Karunairetnam S."/>
            <person name="Bulley S."/>
            <person name="Chunkath S."/>
            <person name="Hanley Z."/>
            <person name="Storey R."/>
            <person name="Thrimawithana A.H."/>
            <person name="Thomson S."/>
            <person name="David C."/>
            <person name="Testolin R."/>
            <person name="Huang H."/>
            <person name="Hellens R.P."/>
            <person name="Schaffer R.J."/>
        </authorList>
    </citation>
    <scope>NUCLEOTIDE SEQUENCE [LARGE SCALE GENOMIC DNA]</scope>
    <source>
        <strain evidence="9">cv. Red5</strain>
    </source>
</reference>
<evidence type="ECO:0000259" key="7">
    <source>
        <dbReference type="PROSITE" id="PS50089"/>
    </source>
</evidence>
<keyword evidence="5" id="KW-0862">Zinc</keyword>
<feature type="domain" description="RING-type" evidence="7">
    <location>
        <begin position="168"/>
        <end position="209"/>
    </location>
</feature>
<dbReference type="Gene3D" id="3.30.40.10">
    <property type="entry name" value="Zinc/RING finger domain, C3HC4 (zinc finger)"/>
    <property type="match status" value="1"/>
</dbReference>
<dbReference type="GO" id="GO:0016567">
    <property type="term" value="P:protein ubiquitination"/>
    <property type="evidence" value="ECO:0007669"/>
    <property type="project" value="TreeGrafter"/>
</dbReference>
<organism evidence="8 9">
    <name type="scientific">Actinidia chinensis var. chinensis</name>
    <name type="common">Chinese soft-hair kiwi</name>
    <dbReference type="NCBI Taxonomy" id="1590841"/>
    <lineage>
        <taxon>Eukaryota</taxon>
        <taxon>Viridiplantae</taxon>
        <taxon>Streptophyta</taxon>
        <taxon>Embryophyta</taxon>
        <taxon>Tracheophyta</taxon>
        <taxon>Spermatophyta</taxon>
        <taxon>Magnoliopsida</taxon>
        <taxon>eudicotyledons</taxon>
        <taxon>Gunneridae</taxon>
        <taxon>Pentapetalae</taxon>
        <taxon>asterids</taxon>
        <taxon>Ericales</taxon>
        <taxon>Actinidiaceae</taxon>
        <taxon>Actinidia</taxon>
    </lineage>
</organism>
<sequence>MSMSMGRGYPFQIEERYVSVPDDPALFDDPIQVEIRLLSTTLHHQPEIITTDSTIFHRSQLLSNNAAWPTLSPVLSMLGLPINDQIPMIDEISTSTRDMGAIRTCRGRRSQIMPEIILLIWIDIDDEDDPMVVALAESMESGTFHPVPATMASIKALEKVVLDGSDHCTICLDEFCVGSEVTRMPCSHVYHPDCIVEWLKTSNLCPLCRFRMPS</sequence>
<keyword evidence="4 6" id="KW-0863">Zinc-finger</keyword>
<keyword evidence="9" id="KW-1185">Reference proteome</keyword>
<evidence type="ECO:0000313" key="9">
    <source>
        <dbReference type="Proteomes" id="UP000241394"/>
    </source>
</evidence>
<evidence type="ECO:0000256" key="2">
    <source>
        <dbReference type="ARBA" id="ARBA00012483"/>
    </source>
</evidence>
<dbReference type="EMBL" id="NKQK01000026">
    <property type="protein sequence ID" value="PSR89639.1"/>
    <property type="molecule type" value="Genomic_DNA"/>
</dbReference>
<dbReference type="Proteomes" id="UP000241394">
    <property type="component" value="Chromosome LG26"/>
</dbReference>
<evidence type="ECO:0000256" key="1">
    <source>
        <dbReference type="ARBA" id="ARBA00000900"/>
    </source>
</evidence>
<evidence type="ECO:0000256" key="3">
    <source>
        <dbReference type="ARBA" id="ARBA00022723"/>
    </source>
</evidence>
<dbReference type="Gramene" id="PSR89639">
    <property type="protein sequence ID" value="PSR89639"/>
    <property type="gene ID" value="CEY00_Acc29845"/>
</dbReference>
<dbReference type="InterPro" id="IPR013083">
    <property type="entry name" value="Znf_RING/FYVE/PHD"/>
</dbReference>
<comment type="catalytic activity">
    <reaction evidence="1">
        <text>S-ubiquitinyl-[E2 ubiquitin-conjugating enzyme]-L-cysteine + [acceptor protein]-L-lysine = [E2 ubiquitin-conjugating enzyme]-L-cysteine + N(6)-ubiquitinyl-[acceptor protein]-L-lysine.</text>
        <dbReference type="EC" id="2.3.2.27"/>
    </reaction>
</comment>
<dbReference type="Pfam" id="PF13639">
    <property type="entry name" value="zf-RING_2"/>
    <property type="match status" value="1"/>
</dbReference>
<evidence type="ECO:0000256" key="5">
    <source>
        <dbReference type="ARBA" id="ARBA00022833"/>
    </source>
</evidence>
<evidence type="ECO:0000256" key="4">
    <source>
        <dbReference type="ARBA" id="ARBA00022771"/>
    </source>
</evidence>
<dbReference type="GO" id="GO:0008270">
    <property type="term" value="F:zinc ion binding"/>
    <property type="evidence" value="ECO:0007669"/>
    <property type="project" value="UniProtKB-KW"/>
</dbReference>
<accession>A0A2R6PE97</accession>
<dbReference type="SUPFAM" id="SSF57850">
    <property type="entry name" value="RING/U-box"/>
    <property type="match status" value="1"/>
</dbReference>
<dbReference type="CDD" id="cd16454">
    <property type="entry name" value="RING-H2_PA-TM-RING"/>
    <property type="match status" value="1"/>
</dbReference>
<dbReference type="InParanoid" id="A0A2R6PE97"/>
<gene>
    <name evidence="8" type="ORF">CEY00_Acc29845</name>
</gene>